<evidence type="ECO:0000313" key="3">
    <source>
        <dbReference type="Proteomes" id="UP000291343"/>
    </source>
</evidence>
<dbReference type="InterPro" id="IPR000421">
    <property type="entry name" value="FA58C"/>
</dbReference>
<dbReference type="Pfam" id="PF00754">
    <property type="entry name" value="F5_F8_type_C"/>
    <property type="match status" value="1"/>
</dbReference>
<dbReference type="EMBL" id="QKKF02002162">
    <property type="protein sequence ID" value="RZF48519.1"/>
    <property type="molecule type" value="Genomic_DNA"/>
</dbReference>
<sequence length="107" mass="12515">MNPGLRNQRRVRTEIGGGAWCPKLQVTTEPKEWLEVDLHSVRVITAVETQGRFGNGQGQEFAEAYLLEYWRPRLGKWVRYRNNKGEEVDLHLNQHCLLCPLMLYMSM</sequence>
<dbReference type="Proteomes" id="UP000291343">
    <property type="component" value="Unassembled WGS sequence"/>
</dbReference>
<proteinExistence type="predicted"/>
<evidence type="ECO:0000259" key="1">
    <source>
        <dbReference type="PROSITE" id="PS50022"/>
    </source>
</evidence>
<dbReference type="SUPFAM" id="SSF49785">
    <property type="entry name" value="Galactose-binding domain-like"/>
    <property type="match status" value="1"/>
</dbReference>
<dbReference type="AlphaFoldDB" id="A0A482XSQ8"/>
<comment type="caution">
    <text evidence="2">The sequence shown here is derived from an EMBL/GenBank/DDBJ whole genome shotgun (WGS) entry which is preliminary data.</text>
</comment>
<reference evidence="2 3" key="1">
    <citation type="journal article" date="2017" name="Gigascience">
        <title>Genome sequence of the small brown planthopper, Laodelphax striatellus.</title>
        <authorList>
            <person name="Zhu J."/>
            <person name="Jiang F."/>
            <person name="Wang X."/>
            <person name="Yang P."/>
            <person name="Bao Y."/>
            <person name="Zhao W."/>
            <person name="Wang W."/>
            <person name="Lu H."/>
            <person name="Wang Q."/>
            <person name="Cui N."/>
            <person name="Li J."/>
            <person name="Chen X."/>
            <person name="Luo L."/>
            <person name="Yu J."/>
            <person name="Kang L."/>
            <person name="Cui F."/>
        </authorList>
    </citation>
    <scope>NUCLEOTIDE SEQUENCE [LARGE SCALE GENOMIC DNA]</scope>
    <source>
        <strain evidence="2">Lst14</strain>
    </source>
</reference>
<feature type="domain" description="F5/8 type C" evidence="1">
    <location>
        <begin position="1"/>
        <end position="83"/>
    </location>
</feature>
<dbReference type="InterPro" id="IPR008979">
    <property type="entry name" value="Galactose-bd-like_sf"/>
</dbReference>
<protein>
    <recommendedName>
        <fullName evidence="1">F5/8 type C domain-containing protein</fullName>
    </recommendedName>
</protein>
<dbReference type="PROSITE" id="PS50022">
    <property type="entry name" value="FA58C_3"/>
    <property type="match status" value="1"/>
</dbReference>
<organism evidence="2 3">
    <name type="scientific">Laodelphax striatellus</name>
    <name type="common">Small brown planthopper</name>
    <name type="synonym">Delphax striatella</name>
    <dbReference type="NCBI Taxonomy" id="195883"/>
    <lineage>
        <taxon>Eukaryota</taxon>
        <taxon>Metazoa</taxon>
        <taxon>Ecdysozoa</taxon>
        <taxon>Arthropoda</taxon>
        <taxon>Hexapoda</taxon>
        <taxon>Insecta</taxon>
        <taxon>Pterygota</taxon>
        <taxon>Neoptera</taxon>
        <taxon>Paraneoptera</taxon>
        <taxon>Hemiptera</taxon>
        <taxon>Auchenorrhyncha</taxon>
        <taxon>Fulgoroidea</taxon>
        <taxon>Delphacidae</taxon>
        <taxon>Criomorphinae</taxon>
        <taxon>Laodelphax</taxon>
    </lineage>
</organism>
<keyword evidence="3" id="KW-1185">Reference proteome</keyword>
<name>A0A482XSQ8_LAOST</name>
<accession>A0A482XSQ8</accession>
<gene>
    <name evidence="2" type="ORF">LSTR_LSTR014991</name>
</gene>
<evidence type="ECO:0000313" key="2">
    <source>
        <dbReference type="EMBL" id="RZF48519.1"/>
    </source>
</evidence>
<dbReference type="PROSITE" id="PS01285">
    <property type="entry name" value="FA58C_1"/>
    <property type="match status" value="1"/>
</dbReference>
<dbReference type="OrthoDB" id="6071166at2759"/>
<dbReference type="Gene3D" id="2.60.120.260">
    <property type="entry name" value="Galactose-binding domain-like"/>
    <property type="match status" value="1"/>
</dbReference>
<dbReference type="InParanoid" id="A0A482XSQ8"/>